<protein>
    <recommendedName>
        <fullName evidence="3">MmyB-like transcription regulator ligand binding domain-containing protein</fullName>
    </recommendedName>
</protein>
<sequence>MLQTPSAVALLGTQTGYTGRSRSAAFRWFTDPGARWERHEVGLRSGDTKRSVHPEIGRLDLYCQLLLKPDQG</sequence>
<keyword evidence="2" id="KW-1185">Reference proteome</keyword>
<organism evidence="1 2">
    <name type="scientific">Nocardia elegans</name>
    <dbReference type="NCBI Taxonomy" id="300029"/>
    <lineage>
        <taxon>Bacteria</taxon>
        <taxon>Bacillati</taxon>
        <taxon>Actinomycetota</taxon>
        <taxon>Actinomycetes</taxon>
        <taxon>Mycobacteriales</taxon>
        <taxon>Nocardiaceae</taxon>
        <taxon>Nocardia</taxon>
    </lineage>
</organism>
<reference evidence="1 2" key="1">
    <citation type="submission" date="2024-10" db="EMBL/GenBank/DDBJ databases">
        <title>The Natural Products Discovery Center: Release of the First 8490 Sequenced Strains for Exploring Actinobacteria Biosynthetic Diversity.</title>
        <authorList>
            <person name="Kalkreuter E."/>
            <person name="Kautsar S.A."/>
            <person name="Yang D."/>
            <person name="Bader C.D."/>
            <person name="Teijaro C.N."/>
            <person name="Fluegel L."/>
            <person name="Davis C.M."/>
            <person name="Simpson J.R."/>
            <person name="Lauterbach L."/>
            <person name="Steele A.D."/>
            <person name="Gui C."/>
            <person name="Meng S."/>
            <person name="Li G."/>
            <person name="Viehrig K."/>
            <person name="Ye F."/>
            <person name="Su P."/>
            <person name="Kiefer A.F."/>
            <person name="Nichols A."/>
            <person name="Cepeda A.J."/>
            <person name="Yan W."/>
            <person name="Fan B."/>
            <person name="Jiang Y."/>
            <person name="Adhikari A."/>
            <person name="Zheng C.-J."/>
            <person name="Schuster L."/>
            <person name="Cowan T.M."/>
            <person name="Smanski M.J."/>
            <person name="Chevrette M.G."/>
            <person name="De Carvalho L.P.S."/>
            <person name="Shen B."/>
        </authorList>
    </citation>
    <scope>NUCLEOTIDE SEQUENCE [LARGE SCALE GENOMIC DNA]</scope>
    <source>
        <strain evidence="1 2">NPDC001867</strain>
    </source>
</reference>
<gene>
    <name evidence="1" type="ORF">ACFYY5_23015</name>
</gene>
<evidence type="ECO:0000313" key="2">
    <source>
        <dbReference type="Proteomes" id="UP001602089"/>
    </source>
</evidence>
<evidence type="ECO:0008006" key="3">
    <source>
        <dbReference type="Google" id="ProtNLM"/>
    </source>
</evidence>
<dbReference type="EMBL" id="JBIATK010000008">
    <property type="protein sequence ID" value="MFF4025719.1"/>
    <property type="molecule type" value="Genomic_DNA"/>
</dbReference>
<proteinExistence type="predicted"/>
<name>A0ABW6TKY1_9NOCA</name>
<dbReference type="Proteomes" id="UP001602089">
    <property type="component" value="Unassembled WGS sequence"/>
</dbReference>
<evidence type="ECO:0000313" key="1">
    <source>
        <dbReference type="EMBL" id="MFF4025719.1"/>
    </source>
</evidence>
<accession>A0ABW6TKY1</accession>
<dbReference type="RefSeq" id="WP_228817425.1">
    <property type="nucleotide sequence ID" value="NZ_JADLPS010000007.1"/>
</dbReference>
<comment type="caution">
    <text evidence="1">The sequence shown here is derived from an EMBL/GenBank/DDBJ whole genome shotgun (WGS) entry which is preliminary data.</text>
</comment>